<evidence type="ECO:0000256" key="7">
    <source>
        <dbReference type="ARBA" id="ARBA00022741"/>
    </source>
</evidence>
<feature type="binding site" evidence="18">
    <location>
        <position position="78"/>
    </location>
    <ligand>
        <name>a divalent metal cation</name>
        <dbReference type="ChEBI" id="CHEBI:60240"/>
    </ligand>
</feature>
<evidence type="ECO:0000256" key="2">
    <source>
        <dbReference type="ARBA" id="ARBA00005967"/>
    </source>
</evidence>
<proteinExistence type="inferred from homology"/>
<dbReference type="RefSeq" id="WP_049682193.1">
    <property type="nucleotide sequence ID" value="NZ_LFZW01000001.1"/>
</dbReference>
<evidence type="ECO:0000256" key="18">
    <source>
        <dbReference type="PIRSR" id="PIRSR600829-4"/>
    </source>
</evidence>
<dbReference type="CDD" id="cd14265">
    <property type="entry name" value="UDPK_IM_like"/>
    <property type="match status" value="1"/>
</dbReference>
<reference evidence="21" key="1">
    <citation type="submission" date="2015-07" db="EMBL/GenBank/DDBJ databases">
        <title>Genome sequencing project for genomic taxonomy and phylogenomics of Bacillus-like bacteria.</title>
        <authorList>
            <person name="Liu B."/>
            <person name="Wang J."/>
            <person name="Zhu Y."/>
            <person name="Liu G."/>
            <person name="Chen Q."/>
            <person name="Chen Z."/>
            <person name="Lan J."/>
            <person name="Che J."/>
            <person name="Ge C."/>
            <person name="Shi H."/>
            <person name="Pan Z."/>
            <person name="Liu X."/>
        </authorList>
    </citation>
    <scope>NUCLEOTIDE SEQUENCE [LARGE SCALE GENOMIC DNA]</scope>
    <source>
        <strain evidence="21">FJAT-27997</strain>
    </source>
</reference>
<keyword evidence="10 19" id="KW-1133">Transmembrane helix</keyword>
<keyword evidence="18" id="KW-0479">Metal-binding</keyword>
<feature type="transmembrane region" description="Helical" evidence="19">
    <location>
        <begin position="98"/>
        <end position="119"/>
    </location>
</feature>
<dbReference type="EMBL" id="LFZW01000001">
    <property type="protein sequence ID" value="KMY50840.1"/>
    <property type="molecule type" value="Genomic_DNA"/>
</dbReference>
<evidence type="ECO:0000256" key="17">
    <source>
        <dbReference type="PIRSR" id="PIRSR600829-3"/>
    </source>
</evidence>
<evidence type="ECO:0000256" key="4">
    <source>
        <dbReference type="ARBA" id="ARBA00022516"/>
    </source>
</evidence>
<dbReference type="OrthoDB" id="9789934at2"/>
<feature type="binding site" evidence="17">
    <location>
        <position position="78"/>
    </location>
    <ligand>
        <name>ATP</name>
        <dbReference type="ChEBI" id="CHEBI:30616"/>
    </ligand>
</feature>
<comment type="subcellular location">
    <subcellularLocation>
        <location evidence="1">Cell membrane</location>
        <topology evidence="1">Multi-pass membrane protein</topology>
    </subcellularLocation>
</comment>
<keyword evidence="9 17" id="KW-0067">ATP-binding</keyword>
<dbReference type="STRING" id="1679170.AC625_16030"/>
<dbReference type="GO" id="GO:0008654">
    <property type="term" value="P:phospholipid biosynthetic process"/>
    <property type="evidence" value="ECO:0007669"/>
    <property type="project" value="UniProtKB-KW"/>
</dbReference>
<dbReference type="Gene3D" id="1.10.287.3610">
    <property type="match status" value="1"/>
</dbReference>
<dbReference type="GO" id="GO:0016301">
    <property type="term" value="F:kinase activity"/>
    <property type="evidence" value="ECO:0007669"/>
    <property type="project" value="UniProtKB-KW"/>
</dbReference>
<keyword evidence="4" id="KW-0444">Lipid biosynthesis</keyword>
<evidence type="ECO:0000313" key="21">
    <source>
        <dbReference type="Proteomes" id="UP000037146"/>
    </source>
</evidence>
<sequence length="124" mass="13643">MGLKETKPKSPLNRSFGFAFCGIIQAVKSERNMKIHMVIALIVIGFGFYFSLSGIEWLFILLAISGTITLEMVNSSIERAVDLATDQIHPLAKEAKDFAAGAVLIYAIFSVIIGFIIFLPKIFS</sequence>
<dbReference type="GO" id="GO:0005886">
    <property type="term" value="C:plasma membrane"/>
    <property type="evidence" value="ECO:0007669"/>
    <property type="project" value="UniProtKB-SubCell"/>
</dbReference>
<evidence type="ECO:0000256" key="5">
    <source>
        <dbReference type="ARBA" id="ARBA00022679"/>
    </source>
</evidence>
<dbReference type="Proteomes" id="UP000037146">
    <property type="component" value="Unassembled WGS sequence"/>
</dbReference>
<feature type="active site" description="Proton acceptor" evidence="15">
    <location>
        <position position="71"/>
    </location>
</feature>
<evidence type="ECO:0000256" key="13">
    <source>
        <dbReference type="ARBA" id="ARBA00023209"/>
    </source>
</evidence>
<keyword evidence="6 19" id="KW-0812">Transmembrane</keyword>
<comment type="caution">
    <text evidence="20">The sequence shown here is derived from an EMBL/GenBank/DDBJ whole genome shotgun (WGS) entry which is preliminary data.</text>
</comment>
<feature type="binding site" evidence="18">
    <location>
        <position position="30"/>
    </location>
    <ligand>
        <name>a divalent metal cation</name>
        <dbReference type="ChEBI" id="CHEBI:60240"/>
    </ligand>
</feature>
<feature type="binding site" evidence="17">
    <location>
        <position position="30"/>
    </location>
    <ligand>
        <name>ATP</name>
        <dbReference type="ChEBI" id="CHEBI:30616"/>
    </ligand>
</feature>
<keyword evidence="3" id="KW-1003">Cell membrane</keyword>
<keyword evidence="7 17" id="KW-0547">Nucleotide-binding</keyword>
<evidence type="ECO:0000256" key="14">
    <source>
        <dbReference type="ARBA" id="ARBA00023264"/>
    </source>
</evidence>
<evidence type="ECO:0000256" key="1">
    <source>
        <dbReference type="ARBA" id="ARBA00004651"/>
    </source>
</evidence>
<dbReference type="GO" id="GO:0005524">
    <property type="term" value="F:ATP binding"/>
    <property type="evidence" value="ECO:0007669"/>
    <property type="project" value="UniProtKB-KW"/>
</dbReference>
<evidence type="ECO:0000256" key="10">
    <source>
        <dbReference type="ARBA" id="ARBA00022989"/>
    </source>
</evidence>
<dbReference type="PATRIC" id="fig|1679170.3.peg.3648"/>
<evidence type="ECO:0000313" key="20">
    <source>
        <dbReference type="EMBL" id="KMY50840.1"/>
    </source>
</evidence>
<name>A0A0K9GW17_9BACI</name>
<keyword evidence="8 20" id="KW-0418">Kinase</keyword>
<keyword evidence="12 19" id="KW-0472">Membrane</keyword>
<comment type="cofactor">
    <cofactor evidence="18">
        <name>Mg(2+)</name>
        <dbReference type="ChEBI" id="CHEBI:18420"/>
    </cofactor>
    <text evidence="18">Mn(2+), Zn(2+), Cd(2+) and Co(2+) support activity to lesser extents.</text>
</comment>
<evidence type="ECO:0000256" key="12">
    <source>
        <dbReference type="ARBA" id="ARBA00023136"/>
    </source>
</evidence>
<dbReference type="InterPro" id="IPR036945">
    <property type="entry name" value="DAGK_sf"/>
</dbReference>
<dbReference type="GO" id="GO:0046872">
    <property type="term" value="F:metal ion binding"/>
    <property type="evidence" value="ECO:0007669"/>
    <property type="project" value="UniProtKB-KW"/>
</dbReference>
<dbReference type="AlphaFoldDB" id="A0A0K9GW17"/>
<evidence type="ECO:0000256" key="8">
    <source>
        <dbReference type="ARBA" id="ARBA00022777"/>
    </source>
</evidence>
<accession>A0A0K9GW17</accession>
<evidence type="ECO:0000256" key="15">
    <source>
        <dbReference type="PIRSR" id="PIRSR600829-1"/>
    </source>
</evidence>
<dbReference type="InterPro" id="IPR000829">
    <property type="entry name" value="DAGK"/>
</dbReference>
<dbReference type="PROSITE" id="PS01069">
    <property type="entry name" value="DAGK_PROKAR"/>
    <property type="match status" value="1"/>
</dbReference>
<dbReference type="Pfam" id="PF01219">
    <property type="entry name" value="DAGK_prokar"/>
    <property type="match status" value="1"/>
</dbReference>
<comment type="similarity">
    <text evidence="2">Belongs to the bacterial diacylglycerol kinase family.</text>
</comment>
<keyword evidence="18" id="KW-0460">Magnesium</keyword>
<evidence type="ECO:0000256" key="9">
    <source>
        <dbReference type="ARBA" id="ARBA00022840"/>
    </source>
</evidence>
<keyword evidence="5" id="KW-0808">Transferase</keyword>
<evidence type="ECO:0000256" key="11">
    <source>
        <dbReference type="ARBA" id="ARBA00023098"/>
    </source>
</evidence>
<evidence type="ECO:0000256" key="19">
    <source>
        <dbReference type="SAM" id="Phobius"/>
    </source>
</evidence>
<keyword evidence="14" id="KW-1208">Phospholipid metabolism</keyword>
<gene>
    <name evidence="20" type="ORF">AC625_16030</name>
</gene>
<evidence type="ECO:0000256" key="16">
    <source>
        <dbReference type="PIRSR" id="PIRSR600829-2"/>
    </source>
</evidence>
<feature type="transmembrane region" description="Helical" evidence="19">
    <location>
        <begin position="35"/>
        <end position="52"/>
    </location>
</feature>
<dbReference type="PANTHER" id="PTHR34299:SF1">
    <property type="entry name" value="DIACYLGLYCEROL KINASE"/>
    <property type="match status" value="1"/>
</dbReference>
<feature type="binding site" evidence="17">
    <location>
        <begin position="96"/>
        <end position="97"/>
    </location>
    <ligand>
        <name>ATP</name>
        <dbReference type="ChEBI" id="CHEBI:30616"/>
    </ligand>
</feature>
<dbReference type="PANTHER" id="PTHR34299">
    <property type="entry name" value="DIACYLGLYCEROL KINASE"/>
    <property type="match status" value="1"/>
</dbReference>
<keyword evidence="21" id="KW-1185">Reference proteome</keyword>
<protein>
    <submittedName>
        <fullName evidence="20">Diacylglycerol kinase</fullName>
    </submittedName>
</protein>
<keyword evidence="11" id="KW-0443">Lipid metabolism</keyword>
<evidence type="ECO:0000256" key="6">
    <source>
        <dbReference type="ARBA" id="ARBA00022692"/>
    </source>
</evidence>
<evidence type="ECO:0000256" key="3">
    <source>
        <dbReference type="ARBA" id="ARBA00022475"/>
    </source>
</evidence>
<feature type="binding site" evidence="16">
    <location>
        <position position="71"/>
    </location>
    <ligand>
        <name>substrate</name>
    </ligand>
</feature>
<dbReference type="InterPro" id="IPR033717">
    <property type="entry name" value="UDPK"/>
</dbReference>
<organism evidence="20 21">
    <name type="scientific">Peribacillus loiseleuriae</name>
    <dbReference type="NCBI Taxonomy" id="1679170"/>
    <lineage>
        <taxon>Bacteria</taxon>
        <taxon>Bacillati</taxon>
        <taxon>Bacillota</taxon>
        <taxon>Bacilli</taxon>
        <taxon>Bacillales</taxon>
        <taxon>Bacillaceae</taxon>
        <taxon>Peribacillus</taxon>
    </lineage>
</organism>
<keyword evidence="13" id="KW-0594">Phospholipid biosynthesis</keyword>